<accession>A0A3A3EXV3</accession>
<dbReference type="PANTHER" id="PTHR13812">
    <property type="entry name" value="KETIMINE REDUCTASE MU-CRYSTALLIN"/>
    <property type="match status" value="1"/>
</dbReference>
<evidence type="ECO:0000313" key="2">
    <source>
        <dbReference type="EMBL" id="RJF33658.1"/>
    </source>
</evidence>
<evidence type="ECO:0000256" key="1">
    <source>
        <dbReference type="ARBA" id="ARBA00008903"/>
    </source>
</evidence>
<dbReference type="InterPro" id="IPR036291">
    <property type="entry name" value="NAD(P)-bd_dom_sf"/>
</dbReference>
<dbReference type="Proteomes" id="UP000265938">
    <property type="component" value="Unassembled WGS sequence"/>
</dbReference>
<dbReference type="GO" id="GO:0005737">
    <property type="term" value="C:cytoplasm"/>
    <property type="evidence" value="ECO:0007669"/>
    <property type="project" value="TreeGrafter"/>
</dbReference>
<dbReference type="RefSeq" id="WP_119853813.1">
    <property type="nucleotide sequence ID" value="NZ_QYSE01000005.1"/>
</dbReference>
<proteinExistence type="inferred from homology"/>
<dbReference type="FunFam" id="3.40.50.720:FF:000311">
    <property type="entry name" value="Ornithine cyclodeaminase"/>
    <property type="match status" value="1"/>
</dbReference>
<dbReference type="InterPro" id="IPR023401">
    <property type="entry name" value="ODC_N"/>
</dbReference>
<dbReference type="GO" id="GO:0019752">
    <property type="term" value="P:carboxylic acid metabolic process"/>
    <property type="evidence" value="ECO:0007669"/>
    <property type="project" value="UniProtKB-ARBA"/>
</dbReference>
<dbReference type="SUPFAM" id="SSF51735">
    <property type="entry name" value="NAD(P)-binding Rossmann-fold domains"/>
    <property type="match status" value="1"/>
</dbReference>
<dbReference type="Gene3D" id="3.30.1780.10">
    <property type="entry name" value="ornithine cyclodeaminase, domain 1"/>
    <property type="match status" value="1"/>
</dbReference>
<reference evidence="2 3" key="1">
    <citation type="submission" date="2018-09" db="EMBL/GenBank/DDBJ databases">
        <title>Identification of marine bacteria producing industrial enzymes.</title>
        <authorList>
            <person name="Cheng T.H."/>
            <person name="Saidin J."/>
            <person name="Muhd D.D."/>
            <person name="Isa M.N.M."/>
            <person name="Bakar M.F.A."/>
            <person name="Ismail N."/>
        </authorList>
    </citation>
    <scope>NUCLEOTIDE SEQUENCE [LARGE SCALE GENOMIC DNA]</scope>
    <source>
        <strain evidence="2 3">MNAD 1.6</strain>
    </source>
</reference>
<dbReference type="InterPro" id="IPR003462">
    <property type="entry name" value="ODC_Mu_crystall"/>
</dbReference>
<evidence type="ECO:0000313" key="3">
    <source>
        <dbReference type="Proteomes" id="UP000265938"/>
    </source>
</evidence>
<dbReference type="Gene3D" id="3.40.50.720">
    <property type="entry name" value="NAD(P)-binding Rossmann-like Domain"/>
    <property type="match status" value="1"/>
</dbReference>
<dbReference type="PANTHER" id="PTHR13812:SF19">
    <property type="entry name" value="KETIMINE REDUCTASE MU-CRYSTALLIN"/>
    <property type="match status" value="1"/>
</dbReference>
<dbReference type="PIRSF" id="PIRSF001439">
    <property type="entry name" value="CryM"/>
    <property type="match status" value="1"/>
</dbReference>
<dbReference type="EMBL" id="QYSE01000005">
    <property type="protein sequence ID" value="RJF33658.1"/>
    <property type="molecule type" value="Genomic_DNA"/>
</dbReference>
<comment type="similarity">
    <text evidence="1">Belongs to the ornithine cyclodeaminase/mu-crystallin family.</text>
</comment>
<sequence>MKVIDQTQIDAVLDFDSLRIALQKGFAQQFTMPKRHVYELDKTDTNHDAFAVLPAWNEQVIGVKAFTYFPSNTDSEYASLYSKIMLFSRAHGEPLALVDGTRVTLWRTAVVSALASYYLSRKDSQHLVFFGSGNLAEYMVRAHLSVRDFKCVTLIGRNQDKVAVLHNSLQRAFTDIEFVIGQSCEKVIKSADVISCATGSPTPLFKGGWLKPGTHVDLIGNHRCDSRECDSVTIAQSKVYVDSKENVLAEAGELLIPISEGVFDEANISGELADLAKKNNYERKCESDITVFKSVGTALSDLITAHYIYKSLKNE</sequence>
<name>A0A3A3EXV3_9GAMM</name>
<protein>
    <submittedName>
        <fullName evidence="2">Ornithine cyclodeaminase family protein</fullName>
    </submittedName>
</protein>
<organism evidence="2 3">
    <name type="scientific">Pseudoalteromonas gelatinilytica</name>
    <dbReference type="NCBI Taxonomy" id="1703256"/>
    <lineage>
        <taxon>Bacteria</taxon>
        <taxon>Pseudomonadati</taxon>
        <taxon>Pseudomonadota</taxon>
        <taxon>Gammaproteobacteria</taxon>
        <taxon>Alteromonadales</taxon>
        <taxon>Pseudoalteromonadaceae</taxon>
        <taxon>Pseudoalteromonas</taxon>
    </lineage>
</organism>
<dbReference type="AlphaFoldDB" id="A0A3A3EXV3"/>
<comment type="caution">
    <text evidence="2">The sequence shown here is derived from an EMBL/GenBank/DDBJ whole genome shotgun (WGS) entry which is preliminary data.</text>
</comment>
<dbReference type="NCBIfam" id="NF004793">
    <property type="entry name" value="PRK06141.1"/>
    <property type="match status" value="1"/>
</dbReference>
<dbReference type="GO" id="GO:0016491">
    <property type="term" value="F:oxidoreductase activity"/>
    <property type="evidence" value="ECO:0007669"/>
    <property type="project" value="UniProtKB-ARBA"/>
</dbReference>
<gene>
    <name evidence="2" type="ORF">D4741_17050</name>
</gene>
<dbReference type="Pfam" id="PF02423">
    <property type="entry name" value="OCD_Mu_crystall"/>
    <property type="match status" value="1"/>
</dbReference>